<keyword evidence="11" id="KW-0067">ATP-binding</keyword>
<comment type="catalytic activity">
    <reaction evidence="19">
        <text>ATP + H2O = ADP + phosphate + H(+)</text>
        <dbReference type="Rhea" id="RHEA:13065"/>
        <dbReference type="ChEBI" id="CHEBI:15377"/>
        <dbReference type="ChEBI" id="CHEBI:15378"/>
        <dbReference type="ChEBI" id="CHEBI:30616"/>
        <dbReference type="ChEBI" id="CHEBI:43474"/>
        <dbReference type="ChEBI" id="CHEBI:456216"/>
    </reaction>
</comment>
<feature type="domain" description="Helicase C-terminal" evidence="25">
    <location>
        <begin position="798"/>
        <end position="944"/>
    </location>
</feature>
<keyword evidence="4" id="KW-0235">DNA replication</keyword>
<dbReference type="GO" id="GO:0005524">
    <property type="term" value="F:ATP binding"/>
    <property type="evidence" value="ECO:0007669"/>
    <property type="project" value="UniProtKB-KW"/>
</dbReference>
<dbReference type="FunFam" id="3.40.50.300:FF:000537">
    <property type="entry name" value="Bloom syndrome RecQ-like helicase"/>
    <property type="match status" value="1"/>
</dbReference>
<keyword evidence="14" id="KW-0413">Isomerase</keyword>
<evidence type="ECO:0000256" key="1">
    <source>
        <dbReference type="ARBA" id="ARBA00001947"/>
    </source>
</evidence>
<dbReference type="InterPro" id="IPR011545">
    <property type="entry name" value="DEAD/DEAH_box_helicase_dom"/>
</dbReference>
<dbReference type="GO" id="GO:0007131">
    <property type="term" value="P:reciprocal meiotic recombination"/>
    <property type="evidence" value="ECO:0007669"/>
    <property type="project" value="UniProtKB-ARBA"/>
</dbReference>
<evidence type="ECO:0000256" key="3">
    <source>
        <dbReference type="ARBA" id="ARBA00005446"/>
    </source>
</evidence>
<dbReference type="Gene3D" id="1.10.10.10">
    <property type="entry name" value="Winged helix-like DNA-binding domain superfamily/Winged helix DNA-binding domain"/>
    <property type="match status" value="1"/>
</dbReference>
<feature type="compositionally biased region" description="Polar residues" evidence="23">
    <location>
        <begin position="41"/>
        <end position="53"/>
    </location>
</feature>
<evidence type="ECO:0000256" key="7">
    <source>
        <dbReference type="ARBA" id="ARBA00022763"/>
    </source>
</evidence>
<dbReference type="GO" id="GO:0005634">
    <property type="term" value="C:nucleus"/>
    <property type="evidence" value="ECO:0007669"/>
    <property type="project" value="UniProtKB-SubCell"/>
</dbReference>
<dbReference type="InterPro" id="IPR014001">
    <property type="entry name" value="Helicase_ATP-bd"/>
</dbReference>
<dbReference type="GO" id="GO:0043138">
    <property type="term" value="F:3'-5' DNA helicase activity"/>
    <property type="evidence" value="ECO:0007669"/>
    <property type="project" value="UniProtKB-EC"/>
</dbReference>
<dbReference type="GO" id="GO:0005694">
    <property type="term" value="C:chromosome"/>
    <property type="evidence" value="ECO:0007669"/>
    <property type="project" value="TreeGrafter"/>
</dbReference>
<dbReference type="AlphaFoldDB" id="A0A7R9A3Z8"/>
<name>A0A7R9A3Z8_9CRUS</name>
<dbReference type="Pfam" id="PF00271">
    <property type="entry name" value="Helicase_C"/>
    <property type="match status" value="1"/>
</dbReference>
<keyword evidence="27" id="KW-1185">Reference proteome</keyword>
<dbReference type="SUPFAM" id="SSF52540">
    <property type="entry name" value="P-loop containing nucleoside triphosphate hydrolases"/>
    <property type="match status" value="1"/>
</dbReference>
<dbReference type="SMART" id="SM00956">
    <property type="entry name" value="RQC"/>
    <property type="match status" value="1"/>
</dbReference>
<dbReference type="CDD" id="cd18794">
    <property type="entry name" value="SF2_C_RecQ"/>
    <property type="match status" value="1"/>
</dbReference>
<dbReference type="PROSITE" id="PS51194">
    <property type="entry name" value="HELICASE_CTER"/>
    <property type="match status" value="1"/>
</dbReference>
<dbReference type="InterPro" id="IPR002464">
    <property type="entry name" value="DNA/RNA_helicase_DEAH_CS"/>
</dbReference>
<evidence type="ECO:0000256" key="5">
    <source>
        <dbReference type="ARBA" id="ARBA00022723"/>
    </source>
</evidence>
<evidence type="ECO:0000256" key="17">
    <source>
        <dbReference type="ARBA" id="ARBA00034808"/>
    </source>
</evidence>
<dbReference type="Pfam" id="PF00270">
    <property type="entry name" value="DEAD"/>
    <property type="match status" value="1"/>
</dbReference>
<keyword evidence="15" id="KW-0539">Nucleus</keyword>
<evidence type="ECO:0000256" key="16">
    <source>
        <dbReference type="ARBA" id="ARBA00034617"/>
    </source>
</evidence>
<evidence type="ECO:0000259" key="25">
    <source>
        <dbReference type="PROSITE" id="PS51194"/>
    </source>
</evidence>
<dbReference type="InterPro" id="IPR018982">
    <property type="entry name" value="RQC_domain"/>
</dbReference>
<keyword evidence="6" id="KW-0547">Nucleotide-binding</keyword>
<reference evidence="26" key="1">
    <citation type="submission" date="2020-11" db="EMBL/GenBank/DDBJ databases">
        <authorList>
            <person name="Tran Van P."/>
        </authorList>
    </citation>
    <scope>NUCLEOTIDE SEQUENCE</scope>
</reference>
<accession>A0A7R9A3Z8</accession>
<feature type="compositionally biased region" description="Basic and acidic residues" evidence="23">
    <location>
        <begin position="119"/>
        <end position="136"/>
    </location>
</feature>
<evidence type="ECO:0000256" key="18">
    <source>
        <dbReference type="ARBA" id="ARBA00044542"/>
    </source>
</evidence>
<dbReference type="GO" id="GO:0046872">
    <property type="term" value="F:metal ion binding"/>
    <property type="evidence" value="ECO:0007669"/>
    <property type="project" value="UniProtKB-KW"/>
</dbReference>
<evidence type="ECO:0000256" key="22">
    <source>
        <dbReference type="ARBA" id="ARBA00076271"/>
    </source>
</evidence>
<dbReference type="InterPro" id="IPR032284">
    <property type="entry name" value="RecQ_Zn-bd"/>
</dbReference>
<keyword evidence="5" id="KW-0479">Metal-binding</keyword>
<dbReference type="PROSITE" id="PS00690">
    <property type="entry name" value="DEAH_ATP_HELICASE"/>
    <property type="match status" value="1"/>
</dbReference>
<evidence type="ECO:0000256" key="6">
    <source>
        <dbReference type="ARBA" id="ARBA00022741"/>
    </source>
</evidence>
<evidence type="ECO:0000256" key="19">
    <source>
        <dbReference type="ARBA" id="ARBA00049360"/>
    </source>
</evidence>
<protein>
    <recommendedName>
        <fullName evidence="20">RecQ-like DNA helicase BLM</fullName>
        <ecNumber evidence="17">5.6.2.4</ecNumber>
    </recommendedName>
    <alternativeName>
        <fullName evidence="21">Bloom syndrome protein homolog</fullName>
    </alternativeName>
    <alternativeName>
        <fullName evidence="18">DNA 3'-5' helicase BLM</fullName>
    </alternativeName>
    <alternativeName>
        <fullName evidence="22">RecQ helicase homolog</fullName>
    </alternativeName>
</protein>
<proteinExistence type="inferred from homology"/>
<dbReference type="PROSITE" id="PS51192">
    <property type="entry name" value="HELICASE_ATP_BIND_1"/>
    <property type="match status" value="1"/>
</dbReference>
<evidence type="ECO:0000256" key="14">
    <source>
        <dbReference type="ARBA" id="ARBA00023235"/>
    </source>
</evidence>
<dbReference type="EMBL" id="CAJPEV010000843">
    <property type="protein sequence ID" value="CAG0889003.1"/>
    <property type="molecule type" value="Genomic_DNA"/>
</dbReference>
<evidence type="ECO:0000256" key="23">
    <source>
        <dbReference type="SAM" id="MobiDB-lite"/>
    </source>
</evidence>
<dbReference type="GO" id="GO:0000724">
    <property type="term" value="P:double-strand break repair via homologous recombination"/>
    <property type="evidence" value="ECO:0007669"/>
    <property type="project" value="TreeGrafter"/>
</dbReference>
<dbReference type="InterPro" id="IPR036390">
    <property type="entry name" value="WH_DNA-bd_sf"/>
</dbReference>
<comment type="similarity">
    <text evidence="3">Belongs to the helicase family. RecQ subfamily.</text>
</comment>
<evidence type="ECO:0000256" key="2">
    <source>
        <dbReference type="ARBA" id="ARBA00004123"/>
    </source>
</evidence>
<dbReference type="Pfam" id="PF09382">
    <property type="entry name" value="RQC"/>
    <property type="match status" value="1"/>
</dbReference>
<dbReference type="Gene3D" id="3.40.50.300">
    <property type="entry name" value="P-loop containing nucleotide triphosphate hydrolases"/>
    <property type="match status" value="2"/>
</dbReference>
<dbReference type="InterPro" id="IPR027417">
    <property type="entry name" value="P-loop_NTPase"/>
</dbReference>
<dbReference type="OrthoDB" id="10261556at2759"/>
<feature type="region of interest" description="Disordered" evidence="23">
    <location>
        <begin position="1"/>
        <end position="20"/>
    </location>
</feature>
<keyword evidence="7" id="KW-0227">DNA damage</keyword>
<evidence type="ECO:0000313" key="26">
    <source>
        <dbReference type="EMBL" id="CAD7245381.1"/>
    </source>
</evidence>
<evidence type="ECO:0000256" key="21">
    <source>
        <dbReference type="ARBA" id="ARBA00076065"/>
    </source>
</evidence>
<evidence type="ECO:0000256" key="13">
    <source>
        <dbReference type="ARBA" id="ARBA00023204"/>
    </source>
</evidence>
<evidence type="ECO:0000259" key="24">
    <source>
        <dbReference type="PROSITE" id="PS51192"/>
    </source>
</evidence>
<dbReference type="GO" id="GO:0016787">
    <property type="term" value="F:hydrolase activity"/>
    <property type="evidence" value="ECO:0007669"/>
    <property type="project" value="UniProtKB-KW"/>
</dbReference>
<dbReference type="InterPro" id="IPR001650">
    <property type="entry name" value="Helicase_C-like"/>
</dbReference>
<dbReference type="GO" id="GO:0005737">
    <property type="term" value="C:cytoplasm"/>
    <property type="evidence" value="ECO:0007669"/>
    <property type="project" value="TreeGrafter"/>
</dbReference>
<evidence type="ECO:0000313" key="27">
    <source>
        <dbReference type="Proteomes" id="UP000677054"/>
    </source>
</evidence>
<dbReference type="SMART" id="SM00490">
    <property type="entry name" value="HELICc"/>
    <property type="match status" value="1"/>
</dbReference>
<evidence type="ECO:0000256" key="10">
    <source>
        <dbReference type="ARBA" id="ARBA00022833"/>
    </source>
</evidence>
<keyword evidence="12" id="KW-0238">DNA-binding</keyword>
<evidence type="ECO:0000256" key="20">
    <source>
        <dbReference type="ARBA" id="ARBA00073450"/>
    </source>
</evidence>
<keyword evidence="10" id="KW-0862">Zinc</keyword>
<organism evidence="26">
    <name type="scientific">Darwinula stevensoni</name>
    <dbReference type="NCBI Taxonomy" id="69355"/>
    <lineage>
        <taxon>Eukaryota</taxon>
        <taxon>Metazoa</taxon>
        <taxon>Ecdysozoa</taxon>
        <taxon>Arthropoda</taxon>
        <taxon>Crustacea</taxon>
        <taxon>Oligostraca</taxon>
        <taxon>Ostracoda</taxon>
        <taxon>Podocopa</taxon>
        <taxon>Podocopida</taxon>
        <taxon>Darwinulocopina</taxon>
        <taxon>Darwinuloidea</taxon>
        <taxon>Darwinulidae</taxon>
        <taxon>Darwinula</taxon>
    </lineage>
</organism>
<evidence type="ECO:0000256" key="8">
    <source>
        <dbReference type="ARBA" id="ARBA00022801"/>
    </source>
</evidence>
<dbReference type="SMART" id="SM00487">
    <property type="entry name" value="DEXDc"/>
    <property type="match status" value="1"/>
</dbReference>
<feature type="non-terminal residue" evidence="26">
    <location>
        <position position="1"/>
    </location>
</feature>
<feature type="domain" description="Helicase ATP-binding" evidence="24">
    <location>
        <begin position="597"/>
        <end position="772"/>
    </location>
</feature>
<keyword evidence="8" id="KW-0378">Hydrolase</keyword>
<dbReference type="NCBIfam" id="TIGR00614">
    <property type="entry name" value="recQ_fam"/>
    <property type="match status" value="1"/>
</dbReference>
<evidence type="ECO:0000256" key="11">
    <source>
        <dbReference type="ARBA" id="ARBA00022840"/>
    </source>
</evidence>
<comment type="cofactor">
    <cofactor evidence="1">
        <name>Zn(2+)</name>
        <dbReference type="ChEBI" id="CHEBI:29105"/>
    </cofactor>
</comment>
<dbReference type="PANTHER" id="PTHR13710">
    <property type="entry name" value="DNA HELICASE RECQ FAMILY MEMBER"/>
    <property type="match status" value="1"/>
</dbReference>
<evidence type="ECO:0000256" key="4">
    <source>
        <dbReference type="ARBA" id="ARBA00022705"/>
    </source>
</evidence>
<dbReference type="FunFam" id="3.40.50.300:FF:000340">
    <property type="entry name" value="Bloom syndrome, RecQ helicase"/>
    <property type="match status" value="1"/>
</dbReference>
<dbReference type="InterPro" id="IPR036388">
    <property type="entry name" value="WH-like_DNA-bd_sf"/>
</dbReference>
<feature type="compositionally biased region" description="Polar residues" evidence="23">
    <location>
        <begin position="80"/>
        <end position="91"/>
    </location>
</feature>
<dbReference type="FunFam" id="1.10.10.10:FF:000495">
    <property type="entry name" value="RecQ family helicase MusN"/>
    <property type="match status" value="1"/>
</dbReference>
<dbReference type="EC" id="5.6.2.4" evidence="17"/>
<comment type="catalytic activity">
    <reaction evidence="16">
        <text>Couples ATP hydrolysis with the unwinding of duplex DNA by translocating in the 3'-5' direction.</text>
        <dbReference type="EC" id="5.6.2.4"/>
    </reaction>
</comment>
<feature type="compositionally biased region" description="Acidic residues" evidence="23">
    <location>
        <begin position="101"/>
        <end position="110"/>
    </location>
</feature>
<dbReference type="InterPro" id="IPR004589">
    <property type="entry name" value="DNA_helicase_ATP-dep_RecQ"/>
</dbReference>
<evidence type="ECO:0000256" key="12">
    <source>
        <dbReference type="ARBA" id="ARBA00023125"/>
    </source>
</evidence>
<gene>
    <name evidence="26" type="ORF">DSTB1V02_LOCUS5254</name>
</gene>
<keyword evidence="9" id="KW-0347">Helicase</keyword>
<comment type="subcellular location">
    <subcellularLocation>
        <location evidence="2">Nucleus</location>
    </subcellularLocation>
</comment>
<keyword evidence="13" id="KW-0234">DNA repair</keyword>
<dbReference type="EMBL" id="LR900360">
    <property type="protein sequence ID" value="CAD7245381.1"/>
    <property type="molecule type" value="Genomic_DNA"/>
</dbReference>
<dbReference type="SUPFAM" id="SSF46785">
    <property type="entry name" value="Winged helix' DNA-binding domain"/>
    <property type="match status" value="1"/>
</dbReference>
<evidence type="ECO:0000256" key="15">
    <source>
        <dbReference type="ARBA" id="ARBA00023242"/>
    </source>
</evidence>
<dbReference type="PANTHER" id="PTHR13710:SF153">
    <property type="entry name" value="RECQ-LIKE DNA HELICASE BLM"/>
    <property type="match status" value="1"/>
</dbReference>
<dbReference type="GO" id="GO:0006260">
    <property type="term" value="P:DNA replication"/>
    <property type="evidence" value="ECO:0007669"/>
    <property type="project" value="UniProtKB-KW"/>
</dbReference>
<dbReference type="Pfam" id="PF16124">
    <property type="entry name" value="RecQ_Zn_bind"/>
    <property type="match status" value="1"/>
</dbReference>
<dbReference type="Proteomes" id="UP000677054">
    <property type="component" value="Unassembled WGS sequence"/>
</dbReference>
<evidence type="ECO:0000256" key="9">
    <source>
        <dbReference type="ARBA" id="ARBA00022806"/>
    </source>
</evidence>
<sequence length="1118" mass="124049">MDMNRRSAPPKLNVSVGKKQPTLTGFLKNRTINANEEHASIQRSPLTQMNSPCQKPGGPKFSFRPVGSGGPAKPVAKITPNFSFGANTSSFPEGERKTEFDSGDDLDDFMVAEPSPPKPFKEKGTSEEPQKPEAPRRFHFKSNQGQASKKEPPVSVINVVNDSDKEEDSIHPVRKKKRLVLEEDDDVSGDGNGFDGPPLKKGRAEERLFPDTDDDLFCDIIDSDLEEAETNAAVIKDDESLPSLYELDDCGTNHEPNPPNPVFLPASSLQSKTKASSCIEITSAGVSELKLKEINSPGLQSESEFASDHEANSEKNRNFCSPPIQHPALLSIVTGQTPRSTLEKNVSELKDLHIDTLEQLVALYGSIPPEVLGQVPGFDSSKAMEMRSLSERVGNKIRLCRRLLLEKVVEDTPKCSKVMLEHASPFGDTPKRFVFRNSSASAITPSVDASKENSRTSINILNGVDGVVALTEFHFLSLVELNVPSYRNSAFPTPLDFNDVSRNTCDPSPLKSPPKAVVRDGEINYTTALYHSSPAAMPSTSGSQADSTKLQFLGNVRNDAVTGKFSGTNFPFSKDVSKVFKTVFGLREFRQSQLEAINAALLNEDCFILMPTGGGKSLCYQLPALITKGVTIVISPLKSLIQDQVQKLKSLDIPAAHLSGEINESAVNAVYAAISKRDPELRLLYVTPEKLSSSAKLTRALHGLYQRGLLSRFVIDEAHCVSQWGHDFRPDYKKLCVLREKFPGVPTMALTATATPRVRTDILHQLHMKNPKWFLSSFNRMNLRYAVTAKKGKNVIQDVIDLIKKTFPGQSGIVYCLSRRECNQVARSITQGGIRAVSYHAGLTDPQRNSVQHEWISDRVKVVCATIAFGMGIDKPDVRFVIHYSLPKSIEGYYQESGRAGRDGSTAHCILFYSYGDVYRLRKLIELDQCGNATSQAHHHENLRRMVSYCDNRTDCRRTLQLNYFGERFDRSACKAQTVTTCDNCREDGSMKMVDVTEDCRGIAEAVMSMARQPRKSCTLLHLADVCKGSEAKKILDSGHNRLRVHGRLKHWSRTDVERLLHQLVLEDYLREDLFVTREDIAIAYVKPGEKIQSLLTGQAKVCSHQSSPPKWTCMEEI</sequence>
<dbReference type="GO" id="GO:0009378">
    <property type="term" value="F:four-way junction helicase activity"/>
    <property type="evidence" value="ECO:0007669"/>
    <property type="project" value="TreeGrafter"/>
</dbReference>
<feature type="region of interest" description="Disordered" evidence="23">
    <location>
        <begin position="38"/>
        <end position="206"/>
    </location>
</feature>
<dbReference type="GO" id="GO:0003677">
    <property type="term" value="F:DNA binding"/>
    <property type="evidence" value="ECO:0007669"/>
    <property type="project" value="UniProtKB-KW"/>
</dbReference>